<reference evidence="3" key="1">
    <citation type="journal article" date="2011" name="PLoS Genet.">
        <title>Genomic analysis of the necrotrophic fungal pathogens Sclerotinia sclerotiorum and Botrytis cinerea.</title>
        <authorList>
            <person name="Amselem J."/>
            <person name="Cuomo C.A."/>
            <person name="van Kan J.A."/>
            <person name="Viaud M."/>
            <person name="Benito E.P."/>
            <person name="Couloux A."/>
            <person name="Coutinho P.M."/>
            <person name="de Vries R.P."/>
            <person name="Dyer P.S."/>
            <person name="Fillinger S."/>
            <person name="Fournier E."/>
            <person name="Gout L."/>
            <person name="Hahn M."/>
            <person name="Kohn L."/>
            <person name="Lapalu N."/>
            <person name="Plummer K.M."/>
            <person name="Pradier J.M."/>
            <person name="Quevillon E."/>
            <person name="Sharon A."/>
            <person name="Simon A."/>
            <person name="ten Have A."/>
            <person name="Tudzynski B."/>
            <person name="Tudzynski P."/>
            <person name="Wincker P."/>
            <person name="Andrew M."/>
            <person name="Anthouard V."/>
            <person name="Beever R.E."/>
            <person name="Beffa R."/>
            <person name="Benoit I."/>
            <person name="Bouzid O."/>
            <person name="Brault B."/>
            <person name="Chen Z."/>
            <person name="Choquer M."/>
            <person name="Collemare J."/>
            <person name="Cotton P."/>
            <person name="Danchin E.G."/>
            <person name="Da Silva C."/>
            <person name="Gautier A."/>
            <person name="Giraud C."/>
            <person name="Giraud T."/>
            <person name="Gonzalez C."/>
            <person name="Grossetete S."/>
            <person name="Guldener U."/>
            <person name="Henrissat B."/>
            <person name="Howlett B.J."/>
            <person name="Kodira C."/>
            <person name="Kretschmer M."/>
            <person name="Lappartient A."/>
            <person name="Leroch M."/>
            <person name="Levis C."/>
            <person name="Mauceli E."/>
            <person name="Neuveglise C."/>
            <person name="Oeser B."/>
            <person name="Pearson M."/>
            <person name="Poulain J."/>
            <person name="Poussereau N."/>
            <person name="Quesneville H."/>
            <person name="Rascle C."/>
            <person name="Schumacher J."/>
            <person name="Segurens B."/>
            <person name="Sexton A."/>
            <person name="Silva E."/>
            <person name="Sirven C."/>
            <person name="Soanes D.M."/>
            <person name="Talbot N.J."/>
            <person name="Templeton M."/>
            <person name="Yandava C."/>
            <person name="Yarden O."/>
            <person name="Zeng Q."/>
            <person name="Rollins J.A."/>
            <person name="Lebrun M.H."/>
            <person name="Dickman M."/>
        </authorList>
    </citation>
    <scope>NUCLEOTIDE SEQUENCE [LARGE SCALE GENOMIC DNA]</scope>
    <source>
        <strain evidence="3">T4</strain>
    </source>
</reference>
<gene>
    <name evidence="2" type="ORF">BofuT4_P131610.1</name>
</gene>
<dbReference type="HOGENOM" id="CLU_1885458_0_0_1"/>
<proteinExistence type="predicted"/>
<feature type="compositionally biased region" description="Polar residues" evidence="1">
    <location>
        <begin position="105"/>
        <end position="115"/>
    </location>
</feature>
<protein>
    <submittedName>
        <fullName evidence="2">Uncharacterized protein</fullName>
    </submittedName>
</protein>
<sequence>MLIIPSKNGLLFLIHSFYNRLKSSNVIGGVETKLSKNHVNHVAFAAPTGYSCETALDTTTDNRQKPCSIPHNLEQIRIKKLEVSCIPTFRSNTAYTIFKTPDPTEPNNKNPQVSESSEKSKCAMVQRANKKQGLK</sequence>
<evidence type="ECO:0000313" key="2">
    <source>
        <dbReference type="EMBL" id="CCD53981.1"/>
    </source>
</evidence>
<dbReference type="Proteomes" id="UP000008177">
    <property type="component" value="Unplaced contigs"/>
</dbReference>
<evidence type="ECO:0000313" key="3">
    <source>
        <dbReference type="Proteomes" id="UP000008177"/>
    </source>
</evidence>
<dbReference type="InParanoid" id="G2YQT3"/>
<evidence type="ECO:0000256" key="1">
    <source>
        <dbReference type="SAM" id="MobiDB-lite"/>
    </source>
</evidence>
<feature type="region of interest" description="Disordered" evidence="1">
    <location>
        <begin position="96"/>
        <end position="135"/>
    </location>
</feature>
<dbReference type="EMBL" id="FQ790349">
    <property type="protein sequence ID" value="CCD53981.1"/>
    <property type="molecule type" value="Genomic_DNA"/>
</dbReference>
<dbReference type="AlphaFoldDB" id="G2YQT3"/>
<name>G2YQT3_BOTF4</name>
<organism evidence="2 3">
    <name type="scientific">Botryotinia fuckeliana (strain T4)</name>
    <name type="common">Noble rot fungus</name>
    <name type="synonym">Botrytis cinerea</name>
    <dbReference type="NCBI Taxonomy" id="999810"/>
    <lineage>
        <taxon>Eukaryota</taxon>
        <taxon>Fungi</taxon>
        <taxon>Dikarya</taxon>
        <taxon>Ascomycota</taxon>
        <taxon>Pezizomycotina</taxon>
        <taxon>Leotiomycetes</taxon>
        <taxon>Helotiales</taxon>
        <taxon>Sclerotiniaceae</taxon>
        <taxon>Botrytis</taxon>
    </lineage>
</organism>
<accession>G2YQT3</accession>